<sequence>MNIDQSFFVPSTSYNKTDSSQNAPGAFASMLSAFPSMIEQAMSSGGSPDTGDSQQLQEGSGSPLSLFLSVQDAMSFFQNGQAAFNQQPSETAASMPSASVQNTSSSGTGAIPSDNQYKSLIEASASKHGVDPKLIYSIIKQESNFNPNAKSHAGAAGLMQLMPGTAKYLKVQNPLDPAQNIEGGTKYIKDMLNKYNGSQELALAAYNAGPGNVDKHNGIPPFKETQAYVPKVLNTFRSLT</sequence>
<protein>
    <submittedName>
        <fullName evidence="4">Transglycosylase-like protein with SLT domain</fullName>
    </submittedName>
</protein>
<accession>A0A419V6J2</accession>
<dbReference type="EMBL" id="RAPK01000007">
    <property type="protein sequence ID" value="RKD75580.1"/>
    <property type="molecule type" value="Genomic_DNA"/>
</dbReference>
<dbReference type="PANTHER" id="PTHR37423:SF2">
    <property type="entry name" value="MEMBRANE-BOUND LYTIC MUREIN TRANSGLYCOSYLASE C"/>
    <property type="match status" value="1"/>
</dbReference>
<dbReference type="SUPFAM" id="SSF53955">
    <property type="entry name" value="Lysozyme-like"/>
    <property type="match status" value="1"/>
</dbReference>
<feature type="domain" description="Transglycosylase SLT" evidence="3">
    <location>
        <begin position="120"/>
        <end position="227"/>
    </location>
</feature>
<dbReference type="InterPro" id="IPR000189">
    <property type="entry name" value="Transglyc_AS"/>
</dbReference>
<evidence type="ECO:0000256" key="2">
    <source>
        <dbReference type="SAM" id="MobiDB-lite"/>
    </source>
</evidence>
<comment type="similarity">
    <text evidence="1">Belongs to the transglycosylase Slt family.</text>
</comment>
<evidence type="ECO:0000313" key="4">
    <source>
        <dbReference type="EMBL" id="RKD75580.1"/>
    </source>
</evidence>
<reference evidence="4 5" key="1">
    <citation type="submission" date="2018-09" db="EMBL/GenBank/DDBJ databases">
        <title>Genomic Encyclopedia of Archaeal and Bacterial Type Strains, Phase II (KMG-II): from individual species to whole genera.</title>
        <authorList>
            <person name="Goeker M."/>
        </authorList>
    </citation>
    <scope>NUCLEOTIDE SEQUENCE [LARGE SCALE GENOMIC DNA]</scope>
    <source>
        <strain evidence="4 5">DSM 17008</strain>
    </source>
</reference>
<name>A0A419V6J2_9BACL</name>
<evidence type="ECO:0000313" key="5">
    <source>
        <dbReference type="Proteomes" id="UP000285120"/>
    </source>
</evidence>
<gene>
    <name evidence="4" type="ORF">ATL39_1281</name>
</gene>
<feature type="compositionally biased region" description="Polar residues" evidence="2">
    <location>
        <begin position="41"/>
        <end position="61"/>
    </location>
</feature>
<proteinExistence type="inferred from homology"/>
<dbReference type="InterPro" id="IPR023346">
    <property type="entry name" value="Lysozyme-like_dom_sf"/>
</dbReference>
<evidence type="ECO:0000259" key="3">
    <source>
        <dbReference type="Pfam" id="PF01464"/>
    </source>
</evidence>
<feature type="region of interest" description="Disordered" evidence="2">
    <location>
        <begin position="87"/>
        <end position="112"/>
    </location>
</feature>
<dbReference type="PROSITE" id="PS00922">
    <property type="entry name" value="TRANSGLYCOSYLASE"/>
    <property type="match status" value="1"/>
</dbReference>
<organism evidence="4 5">
    <name type="scientific">Sinobaca qinghaiensis</name>
    <dbReference type="NCBI Taxonomy" id="342944"/>
    <lineage>
        <taxon>Bacteria</taxon>
        <taxon>Bacillati</taxon>
        <taxon>Bacillota</taxon>
        <taxon>Bacilli</taxon>
        <taxon>Bacillales</taxon>
        <taxon>Sporolactobacillaceae</taxon>
        <taxon>Sinobaca</taxon>
    </lineage>
</organism>
<dbReference type="PANTHER" id="PTHR37423">
    <property type="entry name" value="SOLUBLE LYTIC MUREIN TRANSGLYCOSYLASE-RELATED"/>
    <property type="match status" value="1"/>
</dbReference>
<dbReference type="CDD" id="cd00254">
    <property type="entry name" value="LT-like"/>
    <property type="match status" value="1"/>
</dbReference>
<dbReference type="Gene3D" id="1.10.530.10">
    <property type="match status" value="1"/>
</dbReference>
<dbReference type="AlphaFoldDB" id="A0A419V6J2"/>
<dbReference type="Proteomes" id="UP000285120">
    <property type="component" value="Unassembled WGS sequence"/>
</dbReference>
<keyword evidence="5" id="KW-1185">Reference proteome</keyword>
<dbReference type="RefSeq" id="WP_245960930.1">
    <property type="nucleotide sequence ID" value="NZ_RAPK01000007.1"/>
</dbReference>
<evidence type="ECO:0000256" key="1">
    <source>
        <dbReference type="ARBA" id="ARBA00007734"/>
    </source>
</evidence>
<dbReference type="GO" id="GO:0016020">
    <property type="term" value="C:membrane"/>
    <property type="evidence" value="ECO:0007669"/>
    <property type="project" value="InterPro"/>
</dbReference>
<feature type="compositionally biased region" description="Polar residues" evidence="2">
    <location>
        <begin position="88"/>
        <end position="112"/>
    </location>
</feature>
<dbReference type="InterPro" id="IPR008258">
    <property type="entry name" value="Transglycosylase_SLT_dom_1"/>
</dbReference>
<dbReference type="GO" id="GO:0008933">
    <property type="term" value="F:peptidoglycan lytic transglycosylase activity"/>
    <property type="evidence" value="ECO:0007669"/>
    <property type="project" value="InterPro"/>
</dbReference>
<dbReference type="GO" id="GO:0000270">
    <property type="term" value="P:peptidoglycan metabolic process"/>
    <property type="evidence" value="ECO:0007669"/>
    <property type="project" value="InterPro"/>
</dbReference>
<dbReference type="Pfam" id="PF01464">
    <property type="entry name" value="SLT"/>
    <property type="match status" value="1"/>
</dbReference>
<comment type="caution">
    <text evidence="4">The sequence shown here is derived from an EMBL/GenBank/DDBJ whole genome shotgun (WGS) entry which is preliminary data.</text>
</comment>
<feature type="region of interest" description="Disordered" evidence="2">
    <location>
        <begin position="40"/>
        <end position="61"/>
    </location>
</feature>